<gene>
    <name evidence="2" type="ORF">C0029_18950</name>
</gene>
<feature type="domain" description="Calcineurin-like phosphoesterase" evidence="1">
    <location>
        <begin position="2"/>
        <end position="157"/>
    </location>
</feature>
<keyword evidence="3" id="KW-1185">Reference proteome</keyword>
<dbReference type="AlphaFoldDB" id="A0AAP8SLC4"/>
<dbReference type="Pfam" id="PF00149">
    <property type="entry name" value="Metallophos"/>
    <property type="match status" value="1"/>
</dbReference>
<evidence type="ECO:0000313" key="2">
    <source>
        <dbReference type="EMBL" id="PLW84494.1"/>
    </source>
</evidence>
<dbReference type="PANTHER" id="PTHR37844:SF2">
    <property type="entry name" value="SER_THR PROTEIN PHOSPHATASE SUPERFAMILY (AFU_ORTHOLOGUE AFUA_1G14840)"/>
    <property type="match status" value="1"/>
</dbReference>
<name>A0AAP8SLC4_9GAMM</name>
<comment type="caution">
    <text evidence="2">The sequence shown here is derived from an EMBL/GenBank/DDBJ whole genome shotgun (WGS) entry which is preliminary data.</text>
</comment>
<dbReference type="Proteomes" id="UP000235162">
    <property type="component" value="Unassembled WGS sequence"/>
</dbReference>
<reference evidence="2 3" key="1">
    <citation type="submission" date="2018-01" db="EMBL/GenBank/DDBJ databases">
        <title>The draft genome sequence of Halioglobus japonicus S1-36.</title>
        <authorList>
            <person name="Du Z.-J."/>
            <person name="Shi M.-J."/>
        </authorList>
    </citation>
    <scope>NUCLEOTIDE SEQUENCE [LARGE SCALE GENOMIC DNA]</scope>
    <source>
        <strain evidence="2 3">S1-36</strain>
    </source>
</reference>
<evidence type="ECO:0000313" key="3">
    <source>
        <dbReference type="Proteomes" id="UP000235162"/>
    </source>
</evidence>
<dbReference type="Gene3D" id="3.60.21.10">
    <property type="match status" value="1"/>
</dbReference>
<dbReference type="InterPro" id="IPR029052">
    <property type="entry name" value="Metallo-depent_PP-like"/>
</dbReference>
<evidence type="ECO:0000259" key="1">
    <source>
        <dbReference type="Pfam" id="PF00149"/>
    </source>
</evidence>
<dbReference type="PANTHER" id="PTHR37844">
    <property type="entry name" value="SER/THR PROTEIN PHOSPHATASE SUPERFAMILY (AFU_ORTHOLOGUE AFUA_1G14840)"/>
    <property type="match status" value="1"/>
</dbReference>
<dbReference type="GO" id="GO:0016787">
    <property type="term" value="F:hydrolase activity"/>
    <property type="evidence" value="ECO:0007669"/>
    <property type="project" value="InterPro"/>
</dbReference>
<accession>A0AAP8SLC4</accession>
<dbReference type="EMBL" id="PKUR01000015">
    <property type="protein sequence ID" value="PLW84494.1"/>
    <property type="molecule type" value="Genomic_DNA"/>
</dbReference>
<proteinExistence type="predicted"/>
<protein>
    <recommendedName>
        <fullName evidence="1">Calcineurin-like phosphoesterase domain-containing protein</fullName>
    </recommendedName>
</protein>
<dbReference type="SUPFAM" id="SSF56300">
    <property type="entry name" value="Metallo-dependent phosphatases"/>
    <property type="match status" value="1"/>
</dbReference>
<sequence length="191" mass="21735">MVAIAGNHEAYYQDLLELYPYLRSEITADGMHFLEQDSVIIDGVTFVGATMWTDFESDGPDGTAVAPLISDFYKVRLGSDKPITPQDMIDLHTESWEWLDRALYEASGPVVVVSHFCPTTRHNLGEREPARPYYIFEGEELIEAYQPDLWVFGHTHNDEDAQMGKTRVISNPRGYHGREVPGFRKNLVIEI</sequence>
<dbReference type="InterPro" id="IPR004843">
    <property type="entry name" value="Calcineurin-like_PHP"/>
</dbReference>
<organism evidence="2 3">
    <name type="scientific">Halioglobus japonicus</name>
    <dbReference type="NCBI Taxonomy" id="930805"/>
    <lineage>
        <taxon>Bacteria</taxon>
        <taxon>Pseudomonadati</taxon>
        <taxon>Pseudomonadota</taxon>
        <taxon>Gammaproteobacteria</taxon>
        <taxon>Cellvibrionales</taxon>
        <taxon>Halieaceae</taxon>
        <taxon>Halioglobus</taxon>
    </lineage>
</organism>